<name>A0AAD9UMP7_9APIC</name>
<evidence type="ECO:0000313" key="1">
    <source>
        <dbReference type="EMBL" id="KAK2194980.1"/>
    </source>
</evidence>
<dbReference type="AlphaFoldDB" id="A0AAD9UMP7"/>
<gene>
    <name evidence="1" type="ORF">BdWA1_003541</name>
</gene>
<dbReference type="KEGG" id="bdw:94337838"/>
<evidence type="ECO:0000313" key="2">
    <source>
        <dbReference type="Proteomes" id="UP001214638"/>
    </source>
</evidence>
<dbReference type="Proteomes" id="UP001214638">
    <property type="component" value="Unassembled WGS sequence"/>
</dbReference>
<dbReference type="RefSeq" id="XP_067801823.1">
    <property type="nucleotide sequence ID" value="XM_067948551.1"/>
</dbReference>
<comment type="caution">
    <text evidence="1">The sequence shown here is derived from an EMBL/GenBank/DDBJ whole genome shotgun (WGS) entry which is preliminary data.</text>
</comment>
<reference evidence="1" key="1">
    <citation type="journal article" date="2023" name="Nat. Microbiol.">
        <title>Babesia duncani multi-omics identifies virulence factors and drug targets.</title>
        <authorList>
            <person name="Singh P."/>
            <person name="Lonardi S."/>
            <person name="Liang Q."/>
            <person name="Vydyam P."/>
            <person name="Khabirova E."/>
            <person name="Fang T."/>
            <person name="Gihaz S."/>
            <person name="Thekkiniath J."/>
            <person name="Munshi M."/>
            <person name="Abel S."/>
            <person name="Ciampossin L."/>
            <person name="Batugedara G."/>
            <person name="Gupta M."/>
            <person name="Lu X.M."/>
            <person name="Lenz T."/>
            <person name="Chakravarty S."/>
            <person name="Cornillot E."/>
            <person name="Hu Y."/>
            <person name="Ma W."/>
            <person name="Gonzalez L.M."/>
            <person name="Sanchez S."/>
            <person name="Estrada K."/>
            <person name="Sanchez-Flores A."/>
            <person name="Montero E."/>
            <person name="Harb O.S."/>
            <person name="Le Roch K.G."/>
            <person name="Mamoun C.B."/>
        </authorList>
    </citation>
    <scope>NUCLEOTIDE SEQUENCE</scope>
    <source>
        <strain evidence="1">WA1</strain>
    </source>
</reference>
<organism evidence="1 2">
    <name type="scientific">Babesia duncani</name>
    <dbReference type="NCBI Taxonomy" id="323732"/>
    <lineage>
        <taxon>Eukaryota</taxon>
        <taxon>Sar</taxon>
        <taxon>Alveolata</taxon>
        <taxon>Apicomplexa</taxon>
        <taxon>Aconoidasida</taxon>
        <taxon>Piroplasmida</taxon>
        <taxon>Babesiidae</taxon>
        <taxon>Babesia</taxon>
    </lineage>
</organism>
<protein>
    <submittedName>
        <fullName evidence="1">Uncharacterized protein</fullName>
    </submittedName>
</protein>
<sequence length="86" mass="9741">MNPQDYTNRPKTCRNQRRNLSSFSIVLQVTGKGQLMSNIMSLLSLVSRQALVNALPVVHILLILYQKKKIPVSKCSTCNLKDGRRL</sequence>
<keyword evidence="2" id="KW-1185">Reference proteome</keyword>
<accession>A0AAD9UMP7</accession>
<dbReference type="GeneID" id="94337838"/>
<proteinExistence type="predicted"/>
<dbReference type="EMBL" id="JALLKP010000018">
    <property type="protein sequence ID" value="KAK2194980.1"/>
    <property type="molecule type" value="Genomic_DNA"/>
</dbReference>